<proteinExistence type="predicted"/>
<dbReference type="AlphaFoldDB" id="A0A9D4EFQ1"/>
<protein>
    <submittedName>
        <fullName evidence="1">Uncharacterized protein</fullName>
    </submittedName>
</protein>
<reference evidence="1" key="1">
    <citation type="journal article" date="2019" name="bioRxiv">
        <title>The Genome of the Zebra Mussel, Dreissena polymorpha: A Resource for Invasive Species Research.</title>
        <authorList>
            <person name="McCartney M.A."/>
            <person name="Auch B."/>
            <person name="Kono T."/>
            <person name="Mallez S."/>
            <person name="Zhang Y."/>
            <person name="Obille A."/>
            <person name="Becker A."/>
            <person name="Abrahante J.E."/>
            <person name="Garbe J."/>
            <person name="Badalamenti J.P."/>
            <person name="Herman A."/>
            <person name="Mangelson H."/>
            <person name="Liachko I."/>
            <person name="Sullivan S."/>
            <person name="Sone E.D."/>
            <person name="Koren S."/>
            <person name="Silverstein K.A.T."/>
            <person name="Beckman K.B."/>
            <person name="Gohl D.M."/>
        </authorList>
    </citation>
    <scope>NUCLEOTIDE SEQUENCE</scope>
    <source>
        <strain evidence="1">Duluth1</strain>
        <tissue evidence="1">Whole animal</tissue>
    </source>
</reference>
<reference evidence="1" key="2">
    <citation type="submission" date="2020-11" db="EMBL/GenBank/DDBJ databases">
        <authorList>
            <person name="McCartney M.A."/>
            <person name="Auch B."/>
            <person name="Kono T."/>
            <person name="Mallez S."/>
            <person name="Becker A."/>
            <person name="Gohl D.M."/>
            <person name="Silverstein K.A.T."/>
            <person name="Koren S."/>
            <person name="Bechman K.B."/>
            <person name="Herman A."/>
            <person name="Abrahante J.E."/>
            <person name="Garbe J."/>
        </authorList>
    </citation>
    <scope>NUCLEOTIDE SEQUENCE</scope>
    <source>
        <strain evidence="1">Duluth1</strain>
        <tissue evidence="1">Whole animal</tissue>
    </source>
</reference>
<organism evidence="1 2">
    <name type="scientific">Dreissena polymorpha</name>
    <name type="common">Zebra mussel</name>
    <name type="synonym">Mytilus polymorpha</name>
    <dbReference type="NCBI Taxonomy" id="45954"/>
    <lineage>
        <taxon>Eukaryota</taxon>
        <taxon>Metazoa</taxon>
        <taxon>Spiralia</taxon>
        <taxon>Lophotrochozoa</taxon>
        <taxon>Mollusca</taxon>
        <taxon>Bivalvia</taxon>
        <taxon>Autobranchia</taxon>
        <taxon>Heteroconchia</taxon>
        <taxon>Euheterodonta</taxon>
        <taxon>Imparidentia</taxon>
        <taxon>Neoheterodontei</taxon>
        <taxon>Myida</taxon>
        <taxon>Dreissenoidea</taxon>
        <taxon>Dreissenidae</taxon>
        <taxon>Dreissena</taxon>
    </lineage>
</organism>
<comment type="caution">
    <text evidence="1">The sequence shown here is derived from an EMBL/GenBank/DDBJ whole genome shotgun (WGS) entry which is preliminary data.</text>
</comment>
<dbReference type="Proteomes" id="UP000828390">
    <property type="component" value="Unassembled WGS sequence"/>
</dbReference>
<accession>A0A9D4EFQ1</accession>
<dbReference type="EMBL" id="JAIWYP010000009">
    <property type="protein sequence ID" value="KAH3777806.1"/>
    <property type="molecule type" value="Genomic_DNA"/>
</dbReference>
<keyword evidence="2" id="KW-1185">Reference proteome</keyword>
<evidence type="ECO:0000313" key="1">
    <source>
        <dbReference type="EMBL" id="KAH3777806.1"/>
    </source>
</evidence>
<gene>
    <name evidence="1" type="ORF">DPMN_179254</name>
</gene>
<evidence type="ECO:0000313" key="2">
    <source>
        <dbReference type="Proteomes" id="UP000828390"/>
    </source>
</evidence>
<sequence>MAPGEPGMAGLSVTVEDFVGDIAIVPARLPQTVDRIVRIYHTKWKCAKRQAIVQACNTKQAFVLYTVCLNLMPKVSYQQKPCPRSPQSERH</sequence>
<name>A0A9D4EFQ1_DREPO</name>